<evidence type="ECO:0000256" key="1">
    <source>
        <dbReference type="ARBA" id="ARBA00022679"/>
    </source>
</evidence>
<dbReference type="GO" id="GO:0005524">
    <property type="term" value="F:ATP binding"/>
    <property type="evidence" value="ECO:0007669"/>
    <property type="project" value="UniProtKB-KW"/>
</dbReference>
<evidence type="ECO:0000256" key="2">
    <source>
        <dbReference type="ARBA" id="ARBA00022741"/>
    </source>
</evidence>
<keyword evidence="3" id="KW-0418">Kinase</keyword>
<dbReference type="SUPFAM" id="SSF56112">
    <property type="entry name" value="Protein kinase-like (PK-like)"/>
    <property type="match status" value="1"/>
</dbReference>
<dbReference type="Proteomes" id="UP000663850">
    <property type="component" value="Unassembled WGS sequence"/>
</dbReference>
<dbReference type="Pfam" id="PF07714">
    <property type="entry name" value="PK_Tyr_Ser-Thr"/>
    <property type="match status" value="1"/>
</dbReference>
<accession>A0A8H3D4K3</accession>
<dbReference type="AlphaFoldDB" id="A0A8H3D4K3"/>
<comment type="caution">
    <text evidence="7">The sequence shown here is derived from an EMBL/GenBank/DDBJ whole genome shotgun (WGS) entry which is preliminary data.</text>
</comment>
<evidence type="ECO:0000313" key="8">
    <source>
        <dbReference type="Proteomes" id="UP000663850"/>
    </source>
</evidence>
<dbReference type="GO" id="GO:0004674">
    <property type="term" value="F:protein serine/threonine kinase activity"/>
    <property type="evidence" value="ECO:0007669"/>
    <property type="project" value="TreeGrafter"/>
</dbReference>
<keyword evidence="4" id="KW-0067">ATP-binding</keyword>
<feature type="region of interest" description="Disordered" evidence="5">
    <location>
        <begin position="398"/>
        <end position="423"/>
    </location>
</feature>
<dbReference type="PROSITE" id="PS50011">
    <property type="entry name" value="PROTEIN_KINASE_DOM"/>
    <property type="match status" value="1"/>
</dbReference>
<name>A0A8H3D4K3_9AGAM</name>
<organism evidence="7 8">
    <name type="scientific">Rhizoctonia solani</name>
    <dbReference type="NCBI Taxonomy" id="456999"/>
    <lineage>
        <taxon>Eukaryota</taxon>
        <taxon>Fungi</taxon>
        <taxon>Dikarya</taxon>
        <taxon>Basidiomycota</taxon>
        <taxon>Agaricomycotina</taxon>
        <taxon>Agaricomycetes</taxon>
        <taxon>Cantharellales</taxon>
        <taxon>Ceratobasidiaceae</taxon>
        <taxon>Rhizoctonia</taxon>
    </lineage>
</organism>
<evidence type="ECO:0000256" key="5">
    <source>
        <dbReference type="SAM" id="MobiDB-lite"/>
    </source>
</evidence>
<dbReference type="PANTHER" id="PTHR44329:SF288">
    <property type="entry name" value="MITOGEN-ACTIVATED PROTEIN KINASE KINASE KINASE 20"/>
    <property type="match status" value="1"/>
</dbReference>
<dbReference type="SMART" id="SM00220">
    <property type="entry name" value="S_TKc"/>
    <property type="match status" value="1"/>
</dbReference>
<dbReference type="Gene3D" id="1.10.510.10">
    <property type="entry name" value="Transferase(Phosphotransferase) domain 1"/>
    <property type="match status" value="1"/>
</dbReference>
<evidence type="ECO:0000313" key="7">
    <source>
        <dbReference type="EMBL" id="CAE6510201.1"/>
    </source>
</evidence>
<sequence length="666" mass="74967">MLMNCKITETWATIQFGYNDLTSLARGVFTSEYEPTDVLGPYTNETINVAAKLKLPLLPLLNDSLIYTTNSFEDVVSILVQNGCKDLTDCIPTDGAPTIAYAYGGACDVYEWKLRESISTDTISFPIAIKILRCSSQSNAEARLLKRAAKELFTWLQLDRHPNILPLLGLAVFHGRLSMVSPWMPNGNLAAYLRRRENSNVDRIEFCEQIRAGLVYIHSKDMVHGDLKPANIMVSNEGRALIADFGNAILKDLALSFAPTTTFGMTYQYAPPEHLASENMPIATKQSDVYSFGMTVYEILTGEIPFADKNSAWIIGQASRGKLLPSQPSTIDDGIWSILLPCWAHDPLKRPFVSDIQFPVFVPAEFKEFGDLLSPLIHICGDRFASVFGQSVVKSESLPQNNHNDAPGHGYEHRKPDNTLGSSLPNWTPPCEDGLEVDMRELFRVWTKGITARFSLTSFQWFKGSADQYLLFNLRNEETSDYPRKELWFRLGYRPQNWSASEGTGLTRLIGRWSGSGATMSAVVSRKPAGDLINRDPELHYGRGVLPDCISLYYPPSSTGGKSYRSSRERPASRASVVFSKRLPLSYLLDALKIINNEPLKDGQWGAEVQSWFYASIIVEILDKKVQNTWQEGNRKFFYDHWGSKKWVINTGKYDRIMDQIRQLEA</sequence>
<dbReference type="InterPro" id="IPR051681">
    <property type="entry name" value="Ser/Thr_Kinases-Pseudokinases"/>
</dbReference>
<dbReference type="InterPro" id="IPR011009">
    <property type="entry name" value="Kinase-like_dom_sf"/>
</dbReference>
<dbReference type="PROSITE" id="PS00108">
    <property type="entry name" value="PROTEIN_KINASE_ST"/>
    <property type="match status" value="1"/>
</dbReference>
<dbReference type="PRINTS" id="PR00109">
    <property type="entry name" value="TYRKINASE"/>
</dbReference>
<gene>
    <name evidence="7" type="ORF">RDB_LOCUS105568</name>
</gene>
<reference evidence="7" key="1">
    <citation type="submission" date="2021-01" db="EMBL/GenBank/DDBJ databases">
        <authorList>
            <person name="Kaushik A."/>
        </authorList>
    </citation>
    <scope>NUCLEOTIDE SEQUENCE</scope>
    <source>
        <strain evidence="7">Type strain: AG8-Rh-89/</strain>
    </source>
</reference>
<evidence type="ECO:0000256" key="4">
    <source>
        <dbReference type="ARBA" id="ARBA00022840"/>
    </source>
</evidence>
<keyword evidence="2" id="KW-0547">Nucleotide-binding</keyword>
<dbReference type="InterPro" id="IPR000719">
    <property type="entry name" value="Prot_kinase_dom"/>
</dbReference>
<dbReference type="PANTHER" id="PTHR44329">
    <property type="entry name" value="SERINE/THREONINE-PROTEIN KINASE TNNI3K-RELATED"/>
    <property type="match status" value="1"/>
</dbReference>
<dbReference type="InterPro" id="IPR008271">
    <property type="entry name" value="Ser/Thr_kinase_AS"/>
</dbReference>
<protein>
    <recommendedName>
        <fullName evidence="6">Protein kinase domain-containing protein</fullName>
    </recommendedName>
</protein>
<dbReference type="EMBL" id="CAJMWZ010005717">
    <property type="protein sequence ID" value="CAE6510201.1"/>
    <property type="molecule type" value="Genomic_DNA"/>
</dbReference>
<evidence type="ECO:0000259" key="6">
    <source>
        <dbReference type="PROSITE" id="PS50011"/>
    </source>
</evidence>
<proteinExistence type="predicted"/>
<feature type="domain" description="Protein kinase" evidence="6">
    <location>
        <begin position="18"/>
        <end position="361"/>
    </location>
</feature>
<evidence type="ECO:0000256" key="3">
    <source>
        <dbReference type="ARBA" id="ARBA00022777"/>
    </source>
</evidence>
<dbReference type="InterPro" id="IPR001245">
    <property type="entry name" value="Ser-Thr/Tyr_kinase_cat_dom"/>
</dbReference>
<keyword evidence="1" id="KW-0808">Transferase</keyword>